<keyword evidence="2 9" id="KW-0813">Transport</keyword>
<evidence type="ECO:0000256" key="3">
    <source>
        <dbReference type="ARBA" id="ARBA00022475"/>
    </source>
</evidence>
<keyword evidence="8 9" id="KW-0472">Membrane</keyword>
<evidence type="ECO:0000256" key="2">
    <source>
        <dbReference type="ARBA" id="ARBA00022448"/>
    </source>
</evidence>
<evidence type="ECO:0000313" key="10">
    <source>
        <dbReference type="EMBL" id="PXX96040.1"/>
    </source>
</evidence>
<sequence length="75" mass="8417">MESILLFISGAEIVIVLVVILLLFGSKKIPELAQGLGKGMKEFKRAADDIKKEIKDETDILDNIKDFKDDINKKL</sequence>
<dbReference type="GO" id="GO:0033281">
    <property type="term" value="C:TAT protein transport complex"/>
    <property type="evidence" value="ECO:0007669"/>
    <property type="project" value="UniProtKB-UniRule"/>
</dbReference>
<dbReference type="NCBIfam" id="TIGR01411">
    <property type="entry name" value="tatAE"/>
    <property type="match status" value="1"/>
</dbReference>
<gene>
    <name evidence="9" type="primary">tatA</name>
    <name evidence="10" type="ORF">DF185_21010</name>
</gene>
<comment type="caution">
    <text evidence="10">The sequence shown here is derived from an EMBL/GenBank/DDBJ whole genome shotgun (WGS) entry which is preliminary data.</text>
</comment>
<dbReference type="GO" id="GO:0043953">
    <property type="term" value="P:protein transport by the Tat complex"/>
    <property type="evidence" value="ECO:0007669"/>
    <property type="project" value="UniProtKB-UniRule"/>
</dbReference>
<evidence type="ECO:0000256" key="1">
    <source>
        <dbReference type="ARBA" id="ARBA00004162"/>
    </source>
</evidence>
<evidence type="ECO:0000256" key="7">
    <source>
        <dbReference type="ARBA" id="ARBA00023010"/>
    </source>
</evidence>
<comment type="similarity">
    <text evidence="9">Belongs to the TatA/E family.</text>
</comment>
<reference evidence="10 11" key="1">
    <citation type="submission" date="2018-05" db="EMBL/GenBank/DDBJ databases">
        <title>Marinifilum breve JC075T sp. nov., a marine bacterium isolated from Yongle Blue Hole in the South China Sea.</title>
        <authorList>
            <person name="Fu T."/>
        </authorList>
    </citation>
    <scope>NUCLEOTIDE SEQUENCE [LARGE SCALE GENOMIC DNA]</scope>
    <source>
        <strain evidence="10 11">JC075</strain>
    </source>
</reference>
<feature type="transmembrane region" description="Helical" evidence="9">
    <location>
        <begin position="6"/>
        <end position="24"/>
    </location>
</feature>
<dbReference type="AlphaFoldDB" id="A0A2V3ZSE2"/>
<dbReference type="InterPro" id="IPR006312">
    <property type="entry name" value="TatA/E"/>
</dbReference>
<evidence type="ECO:0000256" key="8">
    <source>
        <dbReference type="ARBA" id="ARBA00023136"/>
    </source>
</evidence>
<keyword evidence="4 9" id="KW-0812">Transmembrane</keyword>
<organism evidence="10 11">
    <name type="scientific">Marinifilum breve</name>
    <dbReference type="NCBI Taxonomy" id="2184082"/>
    <lineage>
        <taxon>Bacteria</taxon>
        <taxon>Pseudomonadati</taxon>
        <taxon>Bacteroidota</taxon>
        <taxon>Bacteroidia</taxon>
        <taxon>Marinilabiliales</taxon>
        <taxon>Marinifilaceae</taxon>
    </lineage>
</organism>
<dbReference type="Pfam" id="PF02416">
    <property type="entry name" value="TatA_B_E"/>
    <property type="match status" value="1"/>
</dbReference>
<dbReference type="PANTHER" id="PTHR42982:SF1">
    <property type="entry name" value="SEC-INDEPENDENT PROTEIN TRANSLOCASE PROTEIN TATA"/>
    <property type="match status" value="1"/>
</dbReference>
<accession>A0A2V3ZSE2</accession>
<name>A0A2V3ZSE2_9BACT</name>
<dbReference type="Gene3D" id="1.20.5.3310">
    <property type="match status" value="1"/>
</dbReference>
<comment type="function">
    <text evidence="9">Part of the twin-arginine translocation (Tat) system that transports large folded proteins containing a characteristic twin-arginine motif in their signal peptide across membranes. TatA could form the protein-conducting channel of the Tat system.</text>
</comment>
<keyword evidence="6 9" id="KW-1133">Transmembrane helix</keyword>
<comment type="subunit">
    <text evidence="9">Forms a complex with TatC.</text>
</comment>
<proteinExistence type="inferred from homology"/>
<dbReference type="PANTHER" id="PTHR42982">
    <property type="entry name" value="SEC-INDEPENDENT PROTEIN TRANSLOCASE PROTEIN TATA"/>
    <property type="match status" value="1"/>
</dbReference>
<comment type="subcellular location">
    <subcellularLocation>
        <location evidence="1 9">Cell membrane</location>
        <topology evidence="1 9">Single-pass membrane protein</topology>
    </subcellularLocation>
</comment>
<dbReference type="RefSeq" id="WP_110363374.1">
    <property type="nucleotide sequence ID" value="NZ_QFLI01000013.1"/>
</dbReference>
<dbReference type="Proteomes" id="UP000248079">
    <property type="component" value="Unassembled WGS sequence"/>
</dbReference>
<dbReference type="GO" id="GO:0008320">
    <property type="term" value="F:protein transmembrane transporter activity"/>
    <property type="evidence" value="ECO:0007669"/>
    <property type="project" value="UniProtKB-UniRule"/>
</dbReference>
<dbReference type="InterPro" id="IPR003369">
    <property type="entry name" value="TatA/B/E"/>
</dbReference>
<protein>
    <recommendedName>
        <fullName evidence="9">Sec-independent protein translocase protein TatA</fullName>
    </recommendedName>
</protein>
<keyword evidence="3 9" id="KW-1003">Cell membrane</keyword>
<evidence type="ECO:0000256" key="6">
    <source>
        <dbReference type="ARBA" id="ARBA00022989"/>
    </source>
</evidence>
<dbReference type="HAMAP" id="MF_00236">
    <property type="entry name" value="TatA_E"/>
    <property type="match status" value="1"/>
</dbReference>
<keyword evidence="11" id="KW-1185">Reference proteome</keyword>
<keyword evidence="7 9" id="KW-0811">Translocation</keyword>
<evidence type="ECO:0000313" key="11">
    <source>
        <dbReference type="Proteomes" id="UP000248079"/>
    </source>
</evidence>
<keyword evidence="5 9" id="KW-0653">Protein transport</keyword>
<dbReference type="EMBL" id="QFLI01000013">
    <property type="protein sequence ID" value="PXX96040.1"/>
    <property type="molecule type" value="Genomic_DNA"/>
</dbReference>
<evidence type="ECO:0000256" key="9">
    <source>
        <dbReference type="HAMAP-Rule" id="MF_00236"/>
    </source>
</evidence>
<evidence type="ECO:0000256" key="4">
    <source>
        <dbReference type="ARBA" id="ARBA00022692"/>
    </source>
</evidence>
<evidence type="ECO:0000256" key="5">
    <source>
        <dbReference type="ARBA" id="ARBA00022927"/>
    </source>
</evidence>